<dbReference type="EMBL" id="QFQP01000024">
    <property type="protein sequence ID" value="PZR08680.1"/>
    <property type="molecule type" value="Genomic_DNA"/>
</dbReference>
<organism evidence="1 2">
    <name type="scientific">Archangium gephyra</name>
    <dbReference type="NCBI Taxonomy" id="48"/>
    <lineage>
        <taxon>Bacteria</taxon>
        <taxon>Pseudomonadati</taxon>
        <taxon>Myxococcota</taxon>
        <taxon>Myxococcia</taxon>
        <taxon>Myxococcales</taxon>
        <taxon>Cystobacterineae</taxon>
        <taxon>Archangiaceae</taxon>
        <taxon>Archangium</taxon>
    </lineage>
</organism>
<evidence type="ECO:0000313" key="1">
    <source>
        <dbReference type="EMBL" id="PZR08680.1"/>
    </source>
</evidence>
<name>A0A2W5T049_9BACT</name>
<evidence type="ECO:0008006" key="3">
    <source>
        <dbReference type="Google" id="ProtNLM"/>
    </source>
</evidence>
<comment type="caution">
    <text evidence="1">The sequence shown here is derived from an EMBL/GenBank/DDBJ whole genome shotgun (WGS) entry which is preliminary data.</text>
</comment>
<reference evidence="1 2" key="1">
    <citation type="submission" date="2017-08" db="EMBL/GenBank/DDBJ databases">
        <title>Infants hospitalized years apart are colonized by the same room-sourced microbial strains.</title>
        <authorList>
            <person name="Brooks B."/>
            <person name="Olm M.R."/>
            <person name="Firek B.A."/>
            <person name="Baker R."/>
            <person name="Thomas B.C."/>
            <person name="Morowitz M.J."/>
            <person name="Banfield J.F."/>
        </authorList>
    </citation>
    <scope>NUCLEOTIDE SEQUENCE [LARGE SCALE GENOMIC DNA]</scope>
    <source>
        <strain evidence="1">S2_003_000_R2_14</strain>
    </source>
</reference>
<accession>A0A2W5T049</accession>
<gene>
    <name evidence="1" type="ORF">DI536_24590</name>
</gene>
<dbReference type="Proteomes" id="UP000249061">
    <property type="component" value="Unassembled WGS sequence"/>
</dbReference>
<dbReference type="Gene3D" id="3.40.970.30">
    <property type="entry name" value="yp_829618.1 like domains"/>
    <property type="match status" value="1"/>
</dbReference>
<protein>
    <recommendedName>
        <fullName evidence="3">STAS/SEC14 domain-containing protein</fullName>
    </recommendedName>
</protein>
<dbReference type="InterPro" id="IPR021866">
    <property type="entry name" value="SpoIIAA-like"/>
</dbReference>
<dbReference type="Pfam" id="PF11964">
    <property type="entry name" value="SpoIIAA-like"/>
    <property type="match status" value="1"/>
</dbReference>
<evidence type="ECO:0000313" key="2">
    <source>
        <dbReference type="Proteomes" id="UP000249061"/>
    </source>
</evidence>
<sequence>MSMSWTVEKTDGGHKYLRVVSAGRITAEDAQQFSNVIQPGAEHEGVPLLAYIERGAEYSPQARKMFGEMGGPPGAKRTPMAVVVPSAPLRVLISFILKMSGLVESTRFFSNEPEAKQWLSTVVDG</sequence>
<proteinExistence type="predicted"/>
<dbReference type="AlphaFoldDB" id="A0A2W5T049"/>